<evidence type="ECO:0000313" key="1">
    <source>
        <dbReference type="EMBL" id="QFR56561.1"/>
    </source>
</evidence>
<dbReference type="SUPFAM" id="SSF47077">
    <property type="entry name" value="T4 endonuclease V"/>
    <property type="match status" value="1"/>
</dbReference>
<dbReference type="EMBL" id="MN098328">
    <property type="protein sequence ID" value="QFR56561.1"/>
    <property type="molecule type" value="Genomic_DNA"/>
</dbReference>
<evidence type="ECO:0008006" key="3">
    <source>
        <dbReference type="Google" id="ProtNLM"/>
    </source>
</evidence>
<dbReference type="Gene3D" id="1.10.440.10">
    <property type="entry name" value="T4 endonuclease V"/>
    <property type="match status" value="1"/>
</dbReference>
<sequence length="108" mass="12460">MRMWMVDPKLLCTKHLLGEHVETHMFVGTIRAKKSLGGYIKNGLVNTDQIRERHDQLAEEMIRRGMNHNSPLAEYDEPKAVRSVDVGVSLEELWNRCPNCAKRIADFL</sequence>
<proteinExistence type="predicted"/>
<reference evidence="2" key="1">
    <citation type="submission" date="2019-06" db="EMBL/GenBank/DDBJ databases">
        <title>Complete genome sequence of Stenotrophomonas phage Mendera.</title>
        <authorList>
            <person name="Garza K."/>
            <person name="Newkirk H."/>
            <person name="Moreland R."/>
            <person name="Liu M."/>
            <person name="Ramsey J."/>
            <person name="Gonzalez C.F."/>
            <person name="Leavitt J."/>
        </authorList>
    </citation>
    <scope>NUCLEOTIDE SEQUENCE [LARGE SCALE GENOMIC DNA]</scope>
</reference>
<gene>
    <name evidence="1" type="ORF">CPT_Mendera_012</name>
</gene>
<accession>A0A5P8PIL6</accession>
<dbReference type="InterPro" id="IPR004260">
    <property type="entry name" value="Pyr-dimer_DNA_glycosylase"/>
</dbReference>
<name>A0A5P8PIL6_9CAUD</name>
<dbReference type="Proteomes" id="UP000326601">
    <property type="component" value="Segment"/>
</dbReference>
<keyword evidence="2" id="KW-1185">Reference proteome</keyword>
<organism evidence="1 2">
    <name type="scientific">Stenotrophomonas phage Mendera</name>
    <dbReference type="NCBI Taxonomy" id="2650877"/>
    <lineage>
        <taxon>Viruses</taxon>
        <taxon>Duplodnaviria</taxon>
        <taxon>Heunggongvirae</taxon>
        <taxon>Uroviricota</taxon>
        <taxon>Caudoviricetes</taxon>
        <taxon>Menderavirus</taxon>
        <taxon>Menderavirus mendera</taxon>
    </lineage>
</organism>
<evidence type="ECO:0000313" key="2">
    <source>
        <dbReference type="Proteomes" id="UP000326601"/>
    </source>
</evidence>
<protein>
    <recommendedName>
        <fullName evidence="3">Pyrimidine dimer DNA glycosylase</fullName>
    </recommendedName>
</protein>
<dbReference type="InterPro" id="IPR024796">
    <property type="entry name" value="T4_endonuc_V"/>
</dbReference>
<dbReference type="Pfam" id="PF03013">
    <property type="entry name" value="Pyr_excise"/>
    <property type="match status" value="1"/>
</dbReference>